<comment type="caution">
    <text evidence="5">The sequence shown here is derived from an EMBL/GenBank/DDBJ whole genome shotgun (WGS) entry which is preliminary data.</text>
</comment>
<dbReference type="Gene3D" id="3.90.850.10">
    <property type="entry name" value="Fumarylacetoacetase-like, C-terminal domain"/>
    <property type="match status" value="1"/>
</dbReference>
<evidence type="ECO:0000313" key="5">
    <source>
        <dbReference type="EMBL" id="PYZ94960.1"/>
    </source>
</evidence>
<gene>
    <name evidence="5" type="ORF">CR194_05435</name>
</gene>
<feature type="domain" description="Rv2993c-like N-terminal" evidence="4">
    <location>
        <begin position="13"/>
        <end position="61"/>
    </location>
</feature>
<name>A0A323TK55_9BACI</name>
<evidence type="ECO:0000256" key="2">
    <source>
        <dbReference type="ARBA" id="ARBA00022723"/>
    </source>
</evidence>
<dbReference type="PANTHER" id="PTHR11820:SF7">
    <property type="entry name" value="ACYLPYRUVASE FAHD1, MITOCHONDRIAL"/>
    <property type="match status" value="1"/>
</dbReference>
<dbReference type="OrthoDB" id="9805307at2"/>
<dbReference type="Pfam" id="PF10370">
    <property type="entry name" value="Rv2993c-like_N"/>
    <property type="match status" value="1"/>
</dbReference>
<dbReference type="InterPro" id="IPR036663">
    <property type="entry name" value="Fumarylacetoacetase_C_sf"/>
</dbReference>
<keyword evidence="2" id="KW-0479">Metal-binding</keyword>
<dbReference type="GO" id="GO:0016829">
    <property type="term" value="F:lyase activity"/>
    <property type="evidence" value="ECO:0007669"/>
    <property type="project" value="UniProtKB-KW"/>
</dbReference>
<evidence type="ECO:0000259" key="4">
    <source>
        <dbReference type="Pfam" id="PF10370"/>
    </source>
</evidence>
<dbReference type="SUPFAM" id="SSF56529">
    <property type="entry name" value="FAH"/>
    <property type="match status" value="1"/>
</dbReference>
<dbReference type="Proteomes" id="UP000248214">
    <property type="component" value="Unassembled WGS sequence"/>
</dbReference>
<feature type="domain" description="Fumarylacetoacetase-like C-terminal" evidence="3">
    <location>
        <begin position="67"/>
        <end position="261"/>
    </location>
</feature>
<evidence type="ECO:0000256" key="1">
    <source>
        <dbReference type="ARBA" id="ARBA00010211"/>
    </source>
</evidence>
<keyword evidence="6" id="KW-1185">Reference proteome</keyword>
<dbReference type="AlphaFoldDB" id="A0A323TK55"/>
<reference evidence="5 6" key="1">
    <citation type="submission" date="2017-10" db="EMBL/GenBank/DDBJ databases">
        <title>Bacillus sp. nov., a halophilic bacterium isolated from a Keqin Lake.</title>
        <authorList>
            <person name="Wang H."/>
        </authorList>
    </citation>
    <scope>NUCLEOTIDE SEQUENCE [LARGE SCALE GENOMIC DNA]</scope>
    <source>
        <strain evidence="5 6">KQ-12</strain>
    </source>
</reference>
<accession>A0A323TK55</accession>
<dbReference type="Gene3D" id="2.30.30.370">
    <property type="entry name" value="FAH"/>
    <property type="match status" value="1"/>
</dbReference>
<dbReference type="PANTHER" id="PTHR11820">
    <property type="entry name" value="ACYLPYRUVASE"/>
    <property type="match status" value="1"/>
</dbReference>
<dbReference type="GO" id="GO:0046872">
    <property type="term" value="F:metal ion binding"/>
    <property type="evidence" value="ECO:0007669"/>
    <property type="project" value="UniProtKB-KW"/>
</dbReference>
<keyword evidence="5" id="KW-0456">Lyase</keyword>
<dbReference type="GO" id="GO:0018773">
    <property type="term" value="F:acetylpyruvate hydrolase activity"/>
    <property type="evidence" value="ECO:0007669"/>
    <property type="project" value="TreeGrafter"/>
</dbReference>
<proteinExistence type="inferred from homology"/>
<sequence>MTGELTQGADFLKFIRFTVNENLYKGVLDNQEIQEISGDIFGQWEYTGETYSLNEVKLLAPLEPNHIIGIGANYVAKVADRPDGLPEIPVFFFKPNSSVIGPEESIVIPGALDEVKFESELAVVIGKEMKDVAEADVLDYVFGYTVGNDVTAPQFFREDGHWMVGKSFDTFTPLGPVIETSLDPFNVNVEARLNDEEKQNSATELMIVPIREMLSYLSSVMTLKHGDVILTGSPLGAEFVKSGDKIACEIKGIGTLENTFV</sequence>
<comment type="similarity">
    <text evidence="1">Belongs to the FAH family.</text>
</comment>
<evidence type="ECO:0000313" key="6">
    <source>
        <dbReference type="Proteomes" id="UP000248214"/>
    </source>
</evidence>
<dbReference type="Pfam" id="PF01557">
    <property type="entry name" value="FAA_hydrolase"/>
    <property type="match status" value="1"/>
</dbReference>
<dbReference type="InterPro" id="IPR018833">
    <property type="entry name" value="Rv2993c-like_N"/>
</dbReference>
<protein>
    <submittedName>
        <fullName evidence="5">Ureidoglycolate lyase</fullName>
    </submittedName>
</protein>
<evidence type="ECO:0000259" key="3">
    <source>
        <dbReference type="Pfam" id="PF01557"/>
    </source>
</evidence>
<dbReference type="EMBL" id="PDOD01000001">
    <property type="protein sequence ID" value="PYZ94960.1"/>
    <property type="molecule type" value="Genomic_DNA"/>
</dbReference>
<dbReference type="InterPro" id="IPR011234">
    <property type="entry name" value="Fumarylacetoacetase-like_C"/>
</dbReference>
<organism evidence="5 6">
    <name type="scientific">Salipaludibacillus keqinensis</name>
    <dbReference type="NCBI Taxonomy" id="2045207"/>
    <lineage>
        <taxon>Bacteria</taxon>
        <taxon>Bacillati</taxon>
        <taxon>Bacillota</taxon>
        <taxon>Bacilli</taxon>
        <taxon>Bacillales</taxon>
        <taxon>Bacillaceae</taxon>
    </lineage>
</organism>